<feature type="domain" description="Lumazine-binding" evidence="10">
    <location>
        <begin position="107"/>
        <end position="203"/>
    </location>
</feature>
<evidence type="ECO:0000313" key="12">
    <source>
        <dbReference type="Proteomes" id="UP001596201"/>
    </source>
</evidence>
<accession>A0ABD5REG9</accession>
<reference evidence="11 12" key="1">
    <citation type="journal article" date="2019" name="Int. J. Syst. Evol. Microbiol.">
        <title>The Global Catalogue of Microorganisms (GCM) 10K type strain sequencing project: providing services to taxonomists for standard genome sequencing and annotation.</title>
        <authorList>
            <consortium name="The Broad Institute Genomics Platform"/>
            <consortium name="The Broad Institute Genome Sequencing Center for Infectious Disease"/>
            <person name="Wu L."/>
            <person name="Ma J."/>
        </authorList>
    </citation>
    <scope>NUCLEOTIDE SEQUENCE [LARGE SCALE GENOMIC DNA]</scope>
    <source>
        <strain evidence="11 12">CGMCC 1.12237</strain>
    </source>
</reference>
<evidence type="ECO:0000256" key="2">
    <source>
        <dbReference type="ARBA" id="ARBA00004887"/>
    </source>
</evidence>
<dbReference type="EC" id="2.5.1.9" evidence="3 8"/>
<dbReference type="InterPro" id="IPR023366">
    <property type="entry name" value="ATP_synth_asu-like_sf"/>
</dbReference>
<organism evidence="11 12">
    <name type="scientific">Salinirubrum litoreum</name>
    <dbReference type="NCBI Taxonomy" id="1126234"/>
    <lineage>
        <taxon>Archaea</taxon>
        <taxon>Methanobacteriati</taxon>
        <taxon>Methanobacteriota</taxon>
        <taxon>Stenosarchaea group</taxon>
        <taxon>Halobacteria</taxon>
        <taxon>Halobacteriales</taxon>
        <taxon>Haloferacaceae</taxon>
        <taxon>Salinirubrum</taxon>
    </lineage>
</organism>
<evidence type="ECO:0000256" key="7">
    <source>
        <dbReference type="ARBA" id="ARBA00022737"/>
    </source>
</evidence>
<dbReference type="GO" id="GO:0009231">
    <property type="term" value="P:riboflavin biosynthetic process"/>
    <property type="evidence" value="ECO:0007669"/>
    <property type="project" value="UniProtKB-KW"/>
</dbReference>
<comment type="pathway">
    <text evidence="2">Cofactor biosynthesis; riboflavin biosynthesis; riboflavin from 2-hydroxy-3-oxobutyl phosphate and 5-amino-6-(D-ribitylamino)uracil: step 2/2.</text>
</comment>
<name>A0ABD5REG9_9EURY</name>
<keyword evidence="12" id="KW-1185">Reference proteome</keyword>
<dbReference type="Gene3D" id="2.40.30.20">
    <property type="match status" value="2"/>
</dbReference>
<dbReference type="Pfam" id="PF00677">
    <property type="entry name" value="Lum_binding"/>
    <property type="match status" value="2"/>
</dbReference>
<evidence type="ECO:0000256" key="3">
    <source>
        <dbReference type="ARBA" id="ARBA00012827"/>
    </source>
</evidence>
<comment type="function">
    <text evidence="1">Catalyzes the dismutation of two molecules of 6,7-dimethyl-8-ribityllumazine, resulting in the formation of riboflavin and 5-amino-6-(D-ribitylamino)uracil.</text>
</comment>
<dbReference type="InterPro" id="IPR001783">
    <property type="entry name" value="Lumazine-bd"/>
</dbReference>
<dbReference type="PROSITE" id="PS51177">
    <property type="entry name" value="LUMAZINE_BIND"/>
    <property type="match status" value="2"/>
</dbReference>
<keyword evidence="7" id="KW-0677">Repeat</keyword>
<dbReference type="InterPro" id="IPR026017">
    <property type="entry name" value="Lumazine-bd_dom"/>
</dbReference>
<dbReference type="RefSeq" id="WP_227230644.1">
    <property type="nucleotide sequence ID" value="NZ_JAJCVJ010000002.1"/>
</dbReference>
<sequence>MFTGIVEGTGTVVTATDDEGGRRLRIAADGLDDLHHGQSISVSGVCLTVERFGHDAENDLPADASDWFEVFLAGETVAKTYLGDVQAGDTVNVERALAADGRFDGHVVQGHVDGTTEVTEIERVGDDWYFEFDLPTDLARYVVQKGSITLDGISLTVADRRESGFAVAIIPTTYELTTLSEKSVGDPVHVEVDVIAKYVENMIEGYRERIVEDDVETAEEASPAPTQ</sequence>
<dbReference type="CDD" id="cd00402">
    <property type="entry name" value="Riboflavin_synthase_like"/>
    <property type="match status" value="1"/>
</dbReference>
<dbReference type="FunFam" id="2.40.30.20:FF:000004">
    <property type="entry name" value="Riboflavin synthase, alpha subunit"/>
    <property type="match status" value="1"/>
</dbReference>
<keyword evidence="6 11" id="KW-0808">Transferase</keyword>
<dbReference type="PANTHER" id="PTHR21098">
    <property type="entry name" value="RIBOFLAVIN SYNTHASE ALPHA CHAIN"/>
    <property type="match status" value="1"/>
</dbReference>
<dbReference type="PIRSF" id="PIRSF000498">
    <property type="entry name" value="Riboflavin_syn_A"/>
    <property type="match status" value="1"/>
</dbReference>
<dbReference type="Proteomes" id="UP001596201">
    <property type="component" value="Unassembled WGS sequence"/>
</dbReference>
<dbReference type="AlphaFoldDB" id="A0ABD5REG9"/>
<feature type="repeat" description="Lumazine-binding" evidence="9">
    <location>
        <begin position="107"/>
        <end position="203"/>
    </location>
</feature>
<dbReference type="PANTHER" id="PTHR21098:SF0">
    <property type="entry name" value="RIBOFLAVIN SYNTHASE"/>
    <property type="match status" value="1"/>
</dbReference>
<evidence type="ECO:0000256" key="9">
    <source>
        <dbReference type="PROSITE-ProRule" id="PRU00524"/>
    </source>
</evidence>
<dbReference type="GO" id="GO:0004746">
    <property type="term" value="F:riboflavin synthase activity"/>
    <property type="evidence" value="ECO:0007669"/>
    <property type="project" value="UniProtKB-UniRule"/>
</dbReference>
<feature type="domain" description="Lumazine-binding" evidence="10">
    <location>
        <begin position="1"/>
        <end position="106"/>
    </location>
</feature>
<evidence type="ECO:0000256" key="1">
    <source>
        <dbReference type="ARBA" id="ARBA00002803"/>
    </source>
</evidence>
<gene>
    <name evidence="11" type="ORF">ACFPJ5_15660</name>
</gene>
<protein>
    <recommendedName>
        <fullName evidence="4 8">Riboflavin synthase</fullName>
        <ecNumber evidence="3 8">2.5.1.9</ecNumber>
    </recommendedName>
</protein>
<evidence type="ECO:0000256" key="6">
    <source>
        <dbReference type="ARBA" id="ARBA00022679"/>
    </source>
</evidence>
<dbReference type="InterPro" id="IPR017938">
    <property type="entry name" value="Riboflavin_synthase-like_b-brl"/>
</dbReference>
<evidence type="ECO:0000256" key="5">
    <source>
        <dbReference type="ARBA" id="ARBA00022619"/>
    </source>
</evidence>
<evidence type="ECO:0000256" key="4">
    <source>
        <dbReference type="ARBA" id="ARBA00013950"/>
    </source>
</evidence>
<feature type="repeat" description="Lumazine-binding" evidence="9">
    <location>
        <begin position="1"/>
        <end position="106"/>
    </location>
</feature>
<dbReference type="NCBIfam" id="TIGR00187">
    <property type="entry name" value="ribE"/>
    <property type="match status" value="1"/>
</dbReference>
<dbReference type="EMBL" id="JBHSKX010000002">
    <property type="protein sequence ID" value="MFC5368366.1"/>
    <property type="molecule type" value="Genomic_DNA"/>
</dbReference>
<dbReference type="NCBIfam" id="NF006767">
    <property type="entry name" value="PRK09289.1"/>
    <property type="match status" value="1"/>
</dbReference>
<comment type="caution">
    <text evidence="11">The sequence shown here is derived from an EMBL/GenBank/DDBJ whole genome shotgun (WGS) entry which is preliminary data.</text>
</comment>
<dbReference type="SUPFAM" id="SSF63380">
    <property type="entry name" value="Riboflavin synthase domain-like"/>
    <property type="match status" value="2"/>
</dbReference>
<evidence type="ECO:0000313" key="11">
    <source>
        <dbReference type="EMBL" id="MFC5368366.1"/>
    </source>
</evidence>
<keyword evidence="5" id="KW-0686">Riboflavin biosynthesis</keyword>
<proteinExistence type="predicted"/>
<evidence type="ECO:0000259" key="10">
    <source>
        <dbReference type="PROSITE" id="PS51177"/>
    </source>
</evidence>
<evidence type="ECO:0000256" key="8">
    <source>
        <dbReference type="NCBIfam" id="TIGR00187"/>
    </source>
</evidence>